<dbReference type="InterPro" id="IPR021235">
    <property type="entry name" value="DUF2637"/>
</dbReference>
<organism evidence="3 4">
    <name type="scientific">Sphaerisporangium rhizosphaerae</name>
    <dbReference type="NCBI Taxonomy" id="2269375"/>
    <lineage>
        <taxon>Bacteria</taxon>
        <taxon>Bacillati</taxon>
        <taxon>Actinomycetota</taxon>
        <taxon>Actinomycetes</taxon>
        <taxon>Streptosporangiales</taxon>
        <taxon>Streptosporangiaceae</taxon>
        <taxon>Sphaerisporangium</taxon>
    </lineage>
</organism>
<dbReference type="EMBL" id="JBHTCG010000003">
    <property type="protein sequence ID" value="MFC7381927.1"/>
    <property type="molecule type" value="Genomic_DNA"/>
</dbReference>
<accession>A0ABW2NYW8</accession>
<dbReference type="Pfam" id="PF10935">
    <property type="entry name" value="DUF2637"/>
    <property type="match status" value="1"/>
</dbReference>
<feature type="transmembrane region" description="Helical" evidence="2">
    <location>
        <begin position="44"/>
        <end position="64"/>
    </location>
</feature>
<keyword evidence="2" id="KW-0812">Transmembrane</keyword>
<evidence type="ECO:0000313" key="4">
    <source>
        <dbReference type="Proteomes" id="UP001596496"/>
    </source>
</evidence>
<keyword evidence="4" id="KW-1185">Reference proteome</keyword>
<feature type="compositionally biased region" description="Basic and acidic residues" evidence="1">
    <location>
        <begin position="368"/>
        <end position="391"/>
    </location>
</feature>
<feature type="compositionally biased region" description="Low complexity" evidence="1">
    <location>
        <begin position="266"/>
        <end position="306"/>
    </location>
</feature>
<feature type="compositionally biased region" description="Low complexity" evidence="1">
    <location>
        <begin position="319"/>
        <end position="331"/>
    </location>
</feature>
<proteinExistence type="predicted"/>
<reference evidence="4" key="1">
    <citation type="journal article" date="2019" name="Int. J. Syst. Evol. Microbiol.">
        <title>The Global Catalogue of Microorganisms (GCM) 10K type strain sequencing project: providing services to taxonomists for standard genome sequencing and annotation.</title>
        <authorList>
            <consortium name="The Broad Institute Genomics Platform"/>
            <consortium name="The Broad Institute Genome Sequencing Center for Infectious Disease"/>
            <person name="Wu L."/>
            <person name="Ma J."/>
        </authorList>
    </citation>
    <scope>NUCLEOTIDE SEQUENCE [LARGE SCALE GENOMIC DNA]</scope>
    <source>
        <strain evidence="4">CECT 7649</strain>
    </source>
</reference>
<keyword evidence="2" id="KW-0472">Membrane</keyword>
<gene>
    <name evidence="3" type="ORF">ACFQSB_06890</name>
</gene>
<name>A0ABW2NYW8_9ACTN</name>
<protein>
    <submittedName>
        <fullName evidence="3">DUF2637 domain-containing protein</fullName>
    </submittedName>
</protein>
<feature type="compositionally biased region" description="Low complexity" evidence="1">
    <location>
        <begin position="238"/>
        <end position="255"/>
    </location>
</feature>
<feature type="compositionally biased region" description="Basic and acidic residues" evidence="1">
    <location>
        <begin position="217"/>
        <end position="229"/>
    </location>
</feature>
<dbReference type="Proteomes" id="UP001596496">
    <property type="component" value="Unassembled WGS sequence"/>
</dbReference>
<evidence type="ECO:0000313" key="3">
    <source>
        <dbReference type="EMBL" id="MFC7381927.1"/>
    </source>
</evidence>
<keyword evidence="2" id="KW-1133">Transmembrane helix</keyword>
<feature type="transmembrane region" description="Helical" evidence="2">
    <location>
        <begin position="104"/>
        <end position="124"/>
    </location>
</feature>
<comment type="caution">
    <text evidence="3">The sequence shown here is derived from an EMBL/GenBank/DDBJ whole genome shotgun (WGS) entry which is preliminary data.</text>
</comment>
<evidence type="ECO:0000256" key="1">
    <source>
        <dbReference type="SAM" id="MobiDB-lite"/>
    </source>
</evidence>
<feature type="compositionally biased region" description="Polar residues" evidence="1">
    <location>
        <begin position="423"/>
        <end position="438"/>
    </location>
</feature>
<feature type="compositionally biased region" description="Acidic residues" evidence="1">
    <location>
        <begin position="441"/>
        <end position="450"/>
    </location>
</feature>
<dbReference type="RefSeq" id="WP_380824984.1">
    <property type="nucleotide sequence ID" value="NZ_JBHTCG010000003.1"/>
</dbReference>
<evidence type="ECO:0000256" key="2">
    <source>
        <dbReference type="SAM" id="Phobius"/>
    </source>
</evidence>
<feature type="region of interest" description="Disordered" evidence="1">
    <location>
        <begin position="135"/>
        <end position="563"/>
    </location>
</feature>
<dbReference type="PROSITE" id="PS51257">
    <property type="entry name" value="PROKAR_LIPOPROTEIN"/>
    <property type="match status" value="1"/>
</dbReference>
<feature type="transmembrane region" description="Helical" evidence="2">
    <location>
        <begin position="76"/>
        <end position="98"/>
    </location>
</feature>
<sequence length="563" mass="57970">MLRRIATAVAGLALVALAGVACVLSFDAIRAIALSGGARADLAYLYPAGFDALLVIALIAVLLLGSARLLMRLQAWLILAVLIVAAGAANVLAATHMTVEGRQLAVGVAVAPWVMLLVGLWLFLLPAGHLQARAADDEPSEGPTGQGAGHDILPFGREERDPGLAPPLETAVHTTGHDREIVPHLASPDDLEPDVVPVVPPTPAPETPTVDELPPLRSDDGFRAPRREPTPQPAPSRAGAPGTATTDPAGSGDTAYEAEEADGAKADGPNAGAAAAGAHTPPQTAPQTAPATPAAAQEPRAAARPASGVTQPVQDAGEPVQGAGQPVQGAGDPSSEDAARRMPEAAPPLSEAAPPLPEAAHEVPAPEPEQRLVPKPREQAAGPRAERDPGRPLRWGDLVRPSAGDVLVHPLPKPAREPGDTQPYPNVTHPASAQSSPDTAADTEPEEESADTQPYPHLREEASPLSDRAPHDLAPQEQASPQDAPPHDLPSHDTPPQDVASQDVAGWESGKAWEGDAAPDPAHDGADSADEDEALQSGRPPYTPQTAAPPSGRMRSTPLPPEE</sequence>